<gene>
    <name evidence="1" type="ORF">I5Q82_03075</name>
</gene>
<reference evidence="1 2" key="1">
    <citation type="submission" date="2020-11" db="EMBL/GenBank/DDBJ databases">
        <title>Closed and high quality bacterial genomes of the OMM12 community.</title>
        <authorList>
            <person name="Marbouty M."/>
            <person name="Lamy-Besnier Q."/>
            <person name="Debarbieux L."/>
            <person name="Koszul R."/>
        </authorList>
    </citation>
    <scope>NUCLEOTIDE SEQUENCE [LARGE SCALE GENOMIC DNA]</scope>
    <source>
        <strain evidence="1 2">KB18</strain>
    </source>
</reference>
<dbReference type="AlphaFoldDB" id="A0AA92L6Z9"/>
<sequence>MNQQNNVKFYLMQKALEYLVEKDVITQKESDRASRYNAEILRPDREYIR</sequence>
<dbReference type="EMBL" id="CP065321">
    <property type="protein sequence ID" value="QQR30701.1"/>
    <property type="molecule type" value="Genomic_DNA"/>
</dbReference>
<accession>A0AA92L6Z9</accession>
<evidence type="ECO:0000313" key="1">
    <source>
        <dbReference type="EMBL" id="QQR30701.1"/>
    </source>
</evidence>
<organism evidence="1 2">
    <name type="scientific">Acutalibacter muris</name>
    <dbReference type="NCBI Taxonomy" id="1796620"/>
    <lineage>
        <taxon>Bacteria</taxon>
        <taxon>Bacillati</taxon>
        <taxon>Bacillota</taxon>
        <taxon>Clostridia</taxon>
        <taxon>Eubacteriales</taxon>
        <taxon>Acutalibacteraceae</taxon>
        <taxon>Acutalibacter</taxon>
    </lineage>
</organism>
<dbReference type="Proteomes" id="UP000596035">
    <property type="component" value="Chromosome"/>
</dbReference>
<evidence type="ECO:0000313" key="2">
    <source>
        <dbReference type="Proteomes" id="UP000596035"/>
    </source>
</evidence>
<dbReference type="RefSeq" id="WP_157130686.1">
    <property type="nucleotide sequence ID" value="NZ_CP021422.1"/>
</dbReference>
<protein>
    <submittedName>
        <fullName evidence="1">Uncharacterized protein</fullName>
    </submittedName>
</protein>
<name>A0AA92L6Z9_9FIRM</name>
<proteinExistence type="predicted"/>